<accession>A0A3M2L9E3</accession>
<dbReference type="Pfam" id="PF12802">
    <property type="entry name" value="MarR_2"/>
    <property type="match status" value="1"/>
</dbReference>
<evidence type="ECO:0000313" key="2">
    <source>
        <dbReference type="EMBL" id="RMI33173.1"/>
    </source>
</evidence>
<name>A0A3M2L9E3_9ACTN</name>
<dbReference type="SUPFAM" id="SSF46785">
    <property type="entry name" value="Winged helix' DNA-binding domain"/>
    <property type="match status" value="1"/>
</dbReference>
<gene>
    <name evidence="2" type="ORF">EBO15_41590</name>
</gene>
<dbReference type="Proteomes" id="UP000282674">
    <property type="component" value="Unassembled WGS sequence"/>
</dbReference>
<dbReference type="AlphaFoldDB" id="A0A3M2L9E3"/>
<dbReference type="InterPro" id="IPR000835">
    <property type="entry name" value="HTH_MarR-typ"/>
</dbReference>
<dbReference type="InterPro" id="IPR036388">
    <property type="entry name" value="WH-like_DNA-bd_sf"/>
</dbReference>
<feature type="domain" description="HTH marR-type" evidence="1">
    <location>
        <begin position="6"/>
        <end position="49"/>
    </location>
</feature>
<organism evidence="2 3">
    <name type="scientific">Actinomadura harenae</name>
    <dbReference type="NCBI Taxonomy" id="2483351"/>
    <lineage>
        <taxon>Bacteria</taxon>
        <taxon>Bacillati</taxon>
        <taxon>Actinomycetota</taxon>
        <taxon>Actinomycetes</taxon>
        <taxon>Streptosporangiales</taxon>
        <taxon>Thermomonosporaceae</taxon>
        <taxon>Actinomadura</taxon>
    </lineage>
</organism>
<reference evidence="2 3" key="1">
    <citation type="submission" date="2018-10" db="EMBL/GenBank/DDBJ databases">
        <title>Isolation from soil.</title>
        <authorList>
            <person name="Hu J."/>
        </authorList>
    </citation>
    <scope>NUCLEOTIDE SEQUENCE [LARGE SCALE GENOMIC DNA]</scope>
    <source>
        <strain evidence="2 3">NEAU-Ht49</strain>
    </source>
</reference>
<dbReference type="InterPro" id="IPR036390">
    <property type="entry name" value="WH_DNA-bd_sf"/>
</dbReference>
<comment type="caution">
    <text evidence="2">The sequence shown here is derived from an EMBL/GenBank/DDBJ whole genome shotgun (WGS) entry which is preliminary data.</text>
</comment>
<protein>
    <submittedName>
        <fullName evidence="2">MarR family transcriptional regulator</fullName>
    </submittedName>
</protein>
<evidence type="ECO:0000259" key="1">
    <source>
        <dbReference type="Pfam" id="PF12802"/>
    </source>
</evidence>
<evidence type="ECO:0000313" key="3">
    <source>
        <dbReference type="Proteomes" id="UP000282674"/>
    </source>
</evidence>
<dbReference type="Gene3D" id="1.10.10.10">
    <property type="entry name" value="Winged helix-like DNA-binding domain superfamily/Winged helix DNA-binding domain"/>
    <property type="match status" value="1"/>
</dbReference>
<dbReference type="EMBL" id="RFFG01000183">
    <property type="protein sequence ID" value="RMI33173.1"/>
    <property type="molecule type" value="Genomic_DNA"/>
</dbReference>
<keyword evidence="3" id="KW-1185">Reference proteome</keyword>
<proteinExistence type="predicted"/>
<sequence>MRAKVAAHLTTHPGSQFTPHEISKVLGHSAGAVSNALDRLVEAGEAELVCERPRRFTAVPGAATEPAAASGIAASRN</sequence>
<dbReference type="GO" id="GO:0003700">
    <property type="term" value="F:DNA-binding transcription factor activity"/>
    <property type="evidence" value="ECO:0007669"/>
    <property type="project" value="InterPro"/>
</dbReference>